<reference evidence="2" key="1">
    <citation type="submission" date="2021-12" db="EMBL/GenBank/DDBJ databases">
        <authorList>
            <person name="King R."/>
        </authorList>
    </citation>
    <scope>NUCLEOTIDE SEQUENCE</scope>
</reference>
<keyword evidence="3" id="KW-1185">Reference proteome</keyword>
<dbReference type="SUPFAM" id="SSF54695">
    <property type="entry name" value="POZ domain"/>
    <property type="match status" value="1"/>
</dbReference>
<sequence>MEVSSLFQSYLMDSEFNQLDLSFCHQMDKESIFMEKKVSSPKKEKLIDFYNERKYTDCTFIIGHQKFSAHKLTLACCSPVFETMLYGDMCSNEIEIDDIAPEVFQKVLDFIYTDSLVFTSMENAWQTFYVAEKYLIENLSKKCLAYIGKNITMESLVMCYEYAEMYEKVEIKKKCFCDINNYLKAVFTCDYHMKPSTLINILRDNRFNMDQHELVRGILQWAIAECTMRKISPETKNVINLLEQLGMLKLIKNQCLSIKCRPLFDCASDTEPILEHIMDCEEKHDKPKIRGWPICRLRKVYKIASRIDLHPSNSYVARTCVNKDTLIFGVLVNTEMNPGYKGGEGYFGTITVKIQEDGTNKEIMPGTSVTDGMQYDNEYYVNLKYLAKLSAGKTYKIIISYENHTTSGVMFSSVHSYYMSNPLFNDTNDCIVSFAEMTGSVIKGLTYYPF</sequence>
<protein>
    <recommendedName>
        <fullName evidence="1">BTB domain-containing protein</fullName>
    </recommendedName>
</protein>
<dbReference type="GO" id="GO:0022008">
    <property type="term" value="P:neurogenesis"/>
    <property type="evidence" value="ECO:0007669"/>
    <property type="project" value="TreeGrafter"/>
</dbReference>
<dbReference type="Gene3D" id="3.30.710.10">
    <property type="entry name" value="Potassium Channel Kv1.1, Chain A"/>
    <property type="match status" value="1"/>
</dbReference>
<dbReference type="GO" id="GO:0005829">
    <property type="term" value="C:cytosol"/>
    <property type="evidence" value="ECO:0007669"/>
    <property type="project" value="TreeGrafter"/>
</dbReference>
<gene>
    <name evidence="2" type="ORF">MELIAE_LOCUS7876</name>
</gene>
<dbReference type="SMART" id="SM00225">
    <property type="entry name" value="BTB"/>
    <property type="match status" value="1"/>
</dbReference>
<dbReference type="PROSITE" id="PS50097">
    <property type="entry name" value="BTB"/>
    <property type="match status" value="1"/>
</dbReference>
<dbReference type="AlphaFoldDB" id="A0A9P0B961"/>
<evidence type="ECO:0000313" key="2">
    <source>
        <dbReference type="EMBL" id="CAH0557082.1"/>
    </source>
</evidence>
<dbReference type="Proteomes" id="UP001154078">
    <property type="component" value="Chromosome 5"/>
</dbReference>
<feature type="domain" description="BTB" evidence="1">
    <location>
        <begin position="56"/>
        <end position="120"/>
    </location>
</feature>
<dbReference type="CDD" id="cd18186">
    <property type="entry name" value="BTB_POZ_ZBTB_KLHL-like"/>
    <property type="match status" value="1"/>
</dbReference>
<proteinExistence type="predicted"/>
<dbReference type="EMBL" id="OV121136">
    <property type="protein sequence ID" value="CAH0557082.1"/>
    <property type="molecule type" value="Genomic_DNA"/>
</dbReference>
<dbReference type="PANTHER" id="PTHR45774:SF4">
    <property type="entry name" value="AXUNDEAD, ISOFORM F"/>
    <property type="match status" value="1"/>
</dbReference>
<evidence type="ECO:0000259" key="1">
    <source>
        <dbReference type="PROSITE" id="PS50097"/>
    </source>
</evidence>
<dbReference type="InterPro" id="IPR000210">
    <property type="entry name" value="BTB/POZ_dom"/>
</dbReference>
<name>A0A9P0B961_BRAAE</name>
<dbReference type="PANTHER" id="PTHR45774">
    <property type="entry name" value="BTB/POZ DOMAIN-CONTAINING"/>
    <property type="match status" value="1"/>
</dbReference>
<evidence type="ECO:0000313" key="3">
    <source>
        <dbReference type="Proteomes" id="UP001154078"/>
    </source>
</evidence>
<dbReference type="Pfam" id="PF00651">
    <property type="entry name" value="BTB"/>
    <property type="match status" value="1"/>
</dbReference>
<dbReference type="OrthoDB" id="624345at2759"/>
<organism evidence="2 3">
    <name type="scientific">Brassicogethes aeneus</name>
    <name type="common">Rape pollen beetle</name>
    <name type="synonym">Meligethes aeneus</name>
    <dbReference type="NCBI Taxonomy" id="1431903"/>
    <lineage>
        <taxon>Eukaryota</taxon>
        <taxon>Metazoa</taxon>
        <taxon>Ecdysozoa</taxon>
        <taxon>Arthropoda</taxon>
        <taxon>Hexapoda</taxon>
        <taxon>Insecta</taxon>
        <taxon>Pterygota</taxon>
        <taxon>Neoptera</taxon>
        <taxon>Endopterygota</taxon>
        <taxon>Coleoptera</taxon>
        <taxon>Polyphaga</taxon>
        <taxon>Cucujiformia</taxon>
        <taxon>Nitidulidae</taxon>
        <taxon>Meligethinae</taxon>
        <taxon>Brassicogethes</taxon>
    </lineage>
</organism>
<dbReference type="InterPro" id="IPR011333">
    <property type="entry name" value="SKP1/BTB/POZ_sf"/>
</dbReference>
<accession>A0A9P0B961</accession>